<dbReference type="PANTHER" id="PTHR43767">
    <property type="entry name" value="LONG-CHAIN-FATTY-ACID--COA LIGASE"/>
    <property type="match status" value="1"/>
</dbReference>
<dbReference type="AlphaFoldDB" id="A0A316V4T6"/>
<dbReference type="PANTHER" id="PTHR43767:SF10">
    <property type="entry name" value="SURFACTIN SYNTHASE SUBUNIT 1"/>
    <property type="match status" value="1"/>
</dbReference>
<dbReference type="RefSeq" id="XP_025352881.1">
    <property type="nucleotide sequence ID" value="XM_025502834.1"/>
</dbReference>
<evidence type="ECO:0000313" key="5">
    <source>
        <dbReference type="Proteomes" id="UP000245771"/>
    </source>
</evidence>
<dbReference type="GO" id="GO:0016877">
    <property type="term" value="F:ligase activity, forming carbon-sulfur bonds"/>
    <property type="evidence" value="ECO:0007669"/>
    <property type="project" value="UniProtKB-ARBA"/>
</dbReference>
<dbReference type="SUPFAM" id="SSF56801">
    <property type="entry name" value="Acetyl-CoA synthetase-like"/>
    <property type="match status" value="1"/>
</dbReference>
<gene>
    <name evidence="4" type="ORF">FA14DRAFT_75590</name>
</gene>
<evidence type="ECO:0000259" key="2">
    <source>
        <dbReference type="Pfam" id="PF00501"/>
    </source>
</evidence>
<accession>A0A316V4T6</accession>
<dbReference type="InterPro" id="IPR025110">
    <property type="entry name" value="AMP-bd_C"/>
</dbReference>
<sequence length="621" mass="68423">MAPTARELFGPLDPIPVEQLANDEEITRKLTVAGSPYELQQKYINGRLQTVYKDLPQSIRQFWLSNVELYGKRTYIVFDDQRYTYADIHQQALRMASILATQFQVRKGDRVGIACRNYPEFVISFWAIHLLGAVTAILNSFHDGETLTFSIKDVSCRAVICDGERFERIKDHLPSILQSNETPFAGAIVMPWMGAKHIQQEQDKKWLQFNGKGNHLIYDWQNLMNAHKNTTPTLPPVDISPDDNGVILFTSGTTGKPKGVLSTQRQHLSCLRLATFGTARALLRRHRPLPPPPDVNDPEPGSVLVLVPLTHTTGLQSGLILSTAAGGKVVLMATYNRDKSIQIAQRERVRHILGIGFMVREIGIAGQDKLPSVSSIAHGGSSSSKELPSELRKSHPNAISSAGYGLTEVNGVALGLGVDDYHARPSSAGVPPVGVEVIIVDPASMERVKDGEQGELWIRSPGRAQGYWNRSKDTAEAFLPDGWFRSGDLAVVDPKDGFFYIVDRLKEIIVRKGENISCGQVENAVYSHPGVLHCAAVAIPDGSGGETVAVVCTPKDGQQLPTPEEVIEQASKHLPKYAVPEFVWIRKEELERNPNGKIVRAAVRKATIEHMNSLKIGKAKL</sequence>
<proteinExistence type="predicted"/>
<dbReference type="Pfam" id="PF13193">
    <property type="entry name" value="AMP-binding_C"/>
    <property type="match status" value="1"/>
</dbReference>
<evidence type="ECO:0000259" key="3">
    <source>
        <dbReference type="Pfam" id="PF13193"/>
    </source>
</evidence>
<dbReference type="Pfam" id="PF00501">
    <property type="entry name" value="AMP-binding"/>
    <property type="match status" value="1"/>
</dbReference>
<dbReference type="InterPro" id="IPR045851">
    <property type="entry name" value="AMP-bd_C_sf"/>
</dbReference>
<feature type="compositionally biased region" description="Low complexity" evidence="1">
    <location>
        <begin position="375"/>
        <end position="384"/>
    </location>
</feature>
<feature type="domain" description="AMP-dependent synthetase/ligase" evidence="2">
    <location>
        <begin position="67"/>
        <end position="468"/>
    </location>
</feature>
<dbReference type="Gene3D" id="3.30.300.30">
    <property type="match status" value="1"/>
</dbReference>
<dbReference type="InterPro" id="IPR050237">
    <property type="entry name" value="ATP-dep_AMP-bd_enzyme"/>
</dbReference>
<dbReference type="STRING" id="1280837.A0A316V4T6"/>
<name>A0A316V4T6_9BASI</name>
<dbReference type="InterPro" id="IPR020845">
    <property type="entry name" value="AMP-binding_CS"/>
</dbReference>
<reference evidence="4 5" key="1">
    <citation type="journal article" date="2018" name="Mol. Biol. Evol.">
        <title>Broad Genomic Sampling Reveals a Smut Pathogenic Ancestry of the Fungal Clade Ustilaginomycotina.</title>
        <authorList>
            <person name="Kijpornyongpan T."/>
            <person name="Mondo S.J."/>
            <person name="Barry K."/>
            <person name="Sandor L."/>
            <person name="Lee J."/>
            <person name="Lipzen A."/>
            <person name="Pangilinan J."/>
            <person name="LaButti K."/>
            <person name="Hainaut M."/>
            <person name="Henrissat B."/>
            <person name="Grigoriev I.V."/>
            <person name="Spatafora J.W."/>
            <person name="Aime M.C."/>
        </authorList>
    </citation>
    <scope>NUCLEOTIDE SEQUENCE [LARGE SCALE GENOMIC DNA]</scope>
    <source>
        <strain evidence="4 5">MCA 3882</strain>
    </source>
</reference>
<dbReference type="GeneID" id="37024615"/>
<feature type="region of interest" description="Disordered" evidence="1">
    <location>
        <begin position="375"/>
        <end position="394"/>
    </location>
</feature>
<keyword evidence="5" id="KW-1185">Reference proteome</keyword>
<dbReference type="InParanoid" id="A0A316V4T6"/>
<dbReference type="OrthoDB" id="10253115at2759"/>
<evidence type="ECO:0000256" key="1">
    <source>
        <dbReference type="SAM" id="MobiDB-lite"/>
    </source>
</evidence>
<feature type="domain" description="AMP-binding enzyme C-terminal" evidence="3">
    <location>
        <begin position="520"/>
        <end position="597"/>
    </location>
</feature>
<dbReference type="InterPro" id="IPR042099">
    <property type="entry name" value="ANL_N_sf"/>
</dbReference>
<dbReference type="EMBL" id="KZ819605">
    <property type="protein sequence ID" value="PWN32579.1"/>
    <property type="molecule type" value="Genomic_DNA"/>
</dbReference>
<dbReference type="InterPro" id="IPR000873">
    <property type="entry name" value="AMP-dep_synth/lig_dom"/>
</dbReference>
<organism evidence="4 5">
    <name type="scientific">Meira miltonrushii</name>
    <dbReference type="NCBI Taxonomy" id="1280837"/>
    <lineage>
        <taxon>Eukaryota</taxon>
        <taxon>Fungi</taxon>
        <taxon>Dikarya</taxon>
        <taxon>Basidiomycota</taxon>
        <taxon>Ustilaginomycotina</taxon>
        <taxon>Exobasidiomycetes</taxon>
        <taxon>Exobasidiales</taxon>
        <taxon>Brachybasidiaceae</taxon>
        <taxon>Meira</taxon>
    </lineage>
</organism>
<dbReference type="Proteomes" id="UP000245771">
    <property type="component" value="Unassembled WGS sequence"/>
</dbReference>
<dbReference type="PROSITE" id="PS00455">
    <property type="entry name" value="AMP_BINDING"/>
    <property type="match status" value="1"/>
</dbReference>
<protein>
    <submittedName>
        <fullName evidence="4">Acetyl-CoA synthetase-like protein</fullName>
    </submittedName>
</protein>
<dbReference type="Gene3D" id="3.40.50.12780">
    <property type="entry name" value="N-terminal domain of ligase-like"/>
    <property type="match status" value="1"/>
</dbReference>
<evidence type="ECO:0000313" key="4">
    <source>
        <dbReference type="EMBL" id="PWN32579.1"/>
    </source>
</evidence>